<dbReference type="SUPFAM" id="SSF88697">
    <property type="entry name" value="PUA domain-like"/>
    <property type="match status" value="1"/>
</dbReference>
<evidence type="ECO:0000313" key="2">
    <source>
        <dbReference type="EMBL" id="GEO16053.1"/>
    </source>
</evidence>
<keyword evidence="3" id="KW-1185">Reference proteome</keyword>
<dbReference type="Gene3D" id="1.10.30.50">
    <property type="match status" value="1"/>
</dbReference>
<reference evidence="2 3" key="1">
    <citation type="submission" date="2019-07" db="EMBL/GenBank/DDBJ databases">
        <title>Whole genome shotgun sequence of Microvirga aerophila NBRC 106136.</title>
        <authorList>
            <person name="Hosoyama A."/>
            <person name="Uohara A."/>
            <person name="Ohji S."/>
            <person name="Ichikawa N."/>
        </authorList>
    </citation>
    <scope>NUCLEOTIDE SEQUENCE [LARGE SCALE GENOMIC DNA]</scope>
    <source>
        <strain evidence="2 3">NBRC 106136</strain>
    </source>
</reference>
<comment type="caution">
    <text evidence="2">The sequence shown here is derived from an EMBL/GenBank/DDBJ whole genome shotgun (WGS) entry which is preliminary data.</text>
</comment>
<organism evidence="2 3">
    <name type="scientific">Microvirga aerophila</name>
    <dbReference type="NCBI Taxonomy" id="670291"/>
    <lineage>
        <taxon>Bacteria</taxon>
        <taxon>Pseudomonadati</taxon>
        <taxon>Pseudomonadota</taxon>
        <taxon>Alphaproteobacteria</taxon>
        <taxon>Hyphomicrobiales</taxon>
        <taxon>Methylobacteriaceae</taxon>
        <taxon>Microvirga</taxon>
    </lineage>
</organism>
<dbReference type="CDD" id="cd00085">
    <property type="entry name" value="HNHc"/>
    <property type="match status" value="1"/>
</dbReference>
<feature type="domain" description="HNH nuclease" evidence="1">
    <location>
        <begin position="178"/>
        <end position="234"/>
    </location>
</feature>
<dbReference type="GO" id="GO:0004519">
    <property type="term" value="F:endonuclease activity"/>
    <property type="evidence" value="ECO:0007669"/>
    <property type="project" value="InterPro"/>
</dbReference>
<proteinExistence type="predicted"/>
<gene>
    <name evidence="2" type="ORF">MAE02_37490</name>
</gene>
<dbReference type="AlphaFoldDB" id="A0A512BVT6"/>
<dbReference type="Pfam" id="PF01844">
    <property type="entry name" value="HNH"/>
    <property type="match status" value="1"/>
</dbReference>
<accession>A0A512BVT6</accession>
<dbReference type="GO" id="GO:0003676">
    <property type="term" value="F:nucleic acid binding"/>
    <property type="evidence" value="ECO:0007669"/>
    <property type="project" value="InterPro"/>
</dbReference>
<dbReference type="SMART" id="SM00507">
    <property type="entry name" value="HNHc"/>
    <property type="match status" value="1"/>
</dbReference>
<sequence length="271" mass="30576">MALESNDFLFTWKPDKWPYDKLRALTDAVTAGQAVEEPWRCQAHRQIGVGMRAYLFKQGALPRGIFGIAEVVGPPVEHDEAEPGEGRYMVPLRFEVLFDPTKRFLMTEEELLRLPAPRHRWRTQASGIRLEPEVARAIDAKAAMQGLGRFKGHDSGDWIASPQKRERLIEVYDRDQTLAKELKRLYGGECQICGSAPFNGVFGDVSEAHHIQWLSRGGQDTLDNVILLCPNHHAAMHSAGPEFNRDTLEFRFGSKVVPVRLNHHLKPSCGS</sequence>
<evidence type="ECO:0000313" key="3">
    <source>
        <dbReference type="Proteomes" id="UP000321085"/>
    </source>
</evidence>
<dbReference type="EMBL" id="BJYU01000054">
    <property type="protein sequence ID" value="GEO16053.1"/>
    <property type="molecule type" value="Genomic_DNA"/>
</dbReference>
<name>A0A512BVT6_9HYPH</name>
<evidence type="ECO:0000259" key="1">
    <source>
        <dbReference type="SMART" id="SM00507"/>
    </source>
</evidence>
<protein>
    <recommendedName>
        <fullName evidence="1">HNH nuclease domain-containing protein</fullName>
    </recommendedName>
</protein>
<dbReference type="InterPro" id="IPR002711">
    <property type="entry name" value="HNH"/>
</dbReference>
<dbReference type="InterPro" id="IPR015947">
    <property type="entry name" value="PUA-like_sf"/>
</dbReference>
<dbReference type="GO" id="GO:0008270">
    <property type="term" value="F:zinc ion binding"/>
    <property type="evidence" value="ECO:0007669"/>
    <property type="project" value="InterPro"/>
</dbReference>
<dbReference type="Proteomes" id="UP000321085">
    <property type="component" value="Unassembled WGS sequence"/>
</dbReference>
<dbReference type="InterPro" id="IPR003615">
    <property type="entry name" value="HNH_nuc"/>
</dbReference>